<feature type="region of interest" description="Disordered" evidence="1">
    <location>
        <begin position="148"/>
        <end position="167"/>
    </location>
</feature>
<feature type="compositionally biased region" description="Basic residues" evidence="1">
    <location>
        <begin position="19"/>
        <end position="28"/>
    </location>
</feature>
<feature type="compositionally biased region" description="Polar residues" evidence="1">
    <location>
        <begin position="189"/>
        <end position="198"/>
    </location>
</feature>
<dbReference type="Proteomes" id="UP000193067">
    <property type="component" value="Unassembled WGS sequence"/>
</dbReference>
<sequence length="246" mass="26844">MSSYSAQAPMPSQPSVGLRSRRTRRPRTPCHVTHGPTFAARRVHTDGLGRMGVRVAPPGLGAGRHARPMDLLPPPFSTVEVPRSGSRDENRAIPSAAVPLRTVSRWGPIGAVRRWRDGQKKGAPDFAAEHCGSAVSICHAVAVTRSGHGRQRGRSGRDSTRGRLCTSGESCHHERSYRRRHARFAGTQHPRSNNSNLPGSGDRVRSTRVYQCDGLALVIGARRRIKHEPWASVLCNSVRATVQLLS</sequence>
<dbReference type="EMBL" id="KZ084170">
    <property type="protein sequence ID" value="OSC96682.1"/>
    <property type="molecule type" value="Genomic_DNA"/>
</dbReference>
<gene>
    <name evidence="2" type="ORF">PYCCODRAFT_1259472</name>
</gene>
<evidence type="ECO:0000313" key="2">
    <source>
        <dbReference type="EMBL" id="OSC96682.1"/>
    </source>
</evidence>
<evidence type="ECO:0000256" key="1">
    <source>
        <dbReference type="SAM" id="MobiDB-lite"/>
    </source>
</evidence>
<organism evidence="2 3">
    <name type="scientific">Trametes coccinea (strain BRFM310)</name>
    <name type="common">Pycnoporus coccineus</name>
    <dbReference type="NCBI Taxonomy" id="1353009"/>
    <lineage>
        <taxon>Eukaryota</taxon>
        <taxon>Fungi</taxon>
        <taxon>Dikarya</taxon>
        <taxon>Basidiomycota</taxon>
        <taxon>Agaricomycotina</taxon>
        <taxon>Agaricomycetes</taxon>
        <taxon>Polyporales</taxon>
        <taxon>Polyporaceae</taxon>
        <taxon>Trametes</taxon>
    </lineage>
</organism>
<accession>A0A1Y2I857</accession>
<feature type="region of interest" description="Disordered" evidence="1">
    <location>
        <begin position="183"/>
        <end position="203"/>
    </location>
</feature>
<feature type="region of interest" description="Disordered" evidence="1">
    <location>
        <begin position="1"/>
        <end position="34"/>
    </location>
</feature>
<evidence type="ECO:0000313" key="3">
    <source>
        <dbReference type="Proteomes" id="UP000193067"/>
    </source>
</evidence>
<protein>
    <submittedName>
        <fullName evidence="2">Uncharacterized protein</fullName>
    </submittedName>
</protein>
<dbReference type="AlphaFoldDB" id="A0A1Y2I857"/>
<keyword evidence="3" id="KW-1185">Reference proteome</keyword>
<name>A0A1Y2I857_TRAC3</name>
<reference evidence="2 3" key="1">
    <citation type="journal article" date="2015" name="Biotechnol. Biofuels">
        <title>Enhanced degradation of softwood versus hardwood by the white-rot fungus Pycnoporus coccineus.</title>
        <authorList>
            <person name="Couturier M."/>
            <person name="Navarro D."/>
            <person name="Chevret D."/>
            <person name="Henrissat B."/>
            <person name="Piumi F."/>
            <person name="Ruiz-Duenas F.J."/>
            <person name="Martinez A.T."/>
            <person name="Grigoriev I.V."/>
            <person name="Riley R."/>
            <person name="Lipzen A."/>
            <person name="Berrin J.G."/>
            <person name="Master E.R."/>
            <person name="Rosso M.N."/>
        </authorList>
    </citation>
    <scope>NUCLEOTIDE SEQUENCE [LARGE SCALE GENOMIC DNA]</scope>
    <source>
        <strain evidence="2 3">BRFM310</strain>
    </source>
</reference>
<proteinExistence type="predicted"/>